<dbReference type="PANTHER" id="PTHR30093:SF2">
    <property type="entry name" value="TYPE II SECRETION SYSTEM PROTEIN H"/>
    <property type="match status" value="1"/>
</dbReference>
<evidence type="ECO:0000259" key="1">
    <source>
        <dbReference type="Pfam" id="PF07596"/>
    </source>
</evidence>
<sequence length="313" mass="35380">MFFFSQHRRRVAFTLVELLVTIAIIGLLIALLLPAVQAAREAARRIQCTNNLKQLGLAFQNYHDTWQKFPAGGISYGLCCNTPSYESWTISLLPYLEQQPLAARYNFNAYNEAPENKFVREHKTQNYTCPSELEPNILLKPESGPGNTMEYRTGTYRGVGGKSDGTGWWSIYQDYVTLPMDWRGVLHVVDGRELTYEGIANVTDGTSNTWLVGEYSTKSTPRRRTFWAYTYRSYNRSDCTNQPRTLWNDYTRCVTQGGPGMELACAHGWGSFHPGIINFLLVDGSVRPVQTNIDMNIFADVATISGGENRQVP</sequence>
<dbReference type="Gene3D" id="3.30.700.10">
    <property type="entry name" value="Glycoprotein, Type 4 Pilin"/>
    <property type="match status" value="1"/>
</dbReference>
<dbReference type="NCBIfam" id="TIGR04294">
    <property type="entry name" value="pre_pil_HX9DG"/>
    <property type="match status" value="1"/>
</dbReference>
<gene>
    <name evidence="2" type="ORF">ETAA8_52140</name>
</gene>
<dbReference type="OrthoDB" id="255848at2"/>
<organism evidence="2 3">
    <name type="scientific">Anatilimnocola aggregata</name>
    <dbReference type="NCBI Taxonomy" id="2528021"/>
    <lineage>
        <taxon>Bacteria</taxon>
        <taxon>Pseudomonadati</taxon>
        <taxon>Planctomycetota</taxon>
        <taxon>Planctomycetia</taxon>
        <taxon>Pirellulales</taxon>
        <taxon>Pirellulaceae</taxon>
        <taxon>Anatilimnocola</taxon>
    </lineage>
</organism>
<dbReference type="InterPro" id="IPR045584">
    <property type="entry name" value="Pilin-like"/>
</dbReference>
<dbReference type="InterPro" id="IPR012902">
    <property type="entry name" value="N_methyl_site"/>
</dbReference>
<dbReference type="InterPro" id="IPR027558">
    <property type="entry name" value="Pre_pil_HX9DG_C"/>
</dbReference>
<feature type="domain" description="DUF1559" evidence="1">
    <location>
        <begin position="37"/>
        <end position="295"/>
    </location>
</feature>
<protein>
    <recommendedName>
        <fullName evidence="1">DUF1559 domain-containing protein</fullName>
    </recommendedName>
</protein>
<dbReference type="SUPFAM" id="SSF54523">
    <property type="entry name" value="Pili subunits"/>
    <property type="match status" value="1"/>
</dbReference>
<dbReference type="PANTHER" id="PTHR30093">
    <property type="entry name" value="GENERAL SECRETION PATHWAY PROTEIN G"/>
    <property type="match status" value="1"/>
</dbReference>
<dbReference type="AlphaFoldDB" id="A0A517YIQ3"/>
<reference evidence="2 3" key="1">
    <citation type="submission" date="2019-02" db="EMBL/GenBank/DDBJ databases">
        <title>Deep-cultivation of Planctomycetes and their phenomic and genomic characterization uncovers novel biology.</title>
        <authorList>
            <person name="Wiegand S."/>
            <person name="Jogler M."/>
            <person name="Boedeker C."/>
            <person name="Pinto D."/>
            <person name="Vollmers J."/>
            <person name="Rivas-Marin E."/>
            <person name="Kohn T."/>
            <person name="Peeters S.H."/>
            <person name="Heuer A."/>
            <person name="Rast P."/>
            <person name="Oberbeckmann S."/>
            <person name="Bunk B."/>
            <person name="Jeske O."/>
            <person name="Meyerdierks A."/>
            <person name="Storesund J.E."/>
            <person name="Kallscheuer N."/>
            <person name="Luecker S."/>
            <person name="Lage O.M."/>
            <person name="Pohl T."/>
            <person name="Merkel B.J."/>
            <person name="Hornburger P."/>
            <person name="Mueller R.-W."/>
            <person name="Bruemmer F."/>
            <person name="Labrenz M."/>
            <person name="Spormann A.M."/>
            <person name="Op den Camp H."/>
            <person name="Overmann J."/>
            <person name="Amann R."/>
            <person name="Jetten M.S.M."/>
            <person name="Mascher T."/>
            <person name="Medema M.H."/>
            <person name="Devos D.P."/>
            <person name="Kaster A.-K."/>
            <person name="Ovreas L."/>
            <person name="Rohde M."/>
            <person name="Galperin M.Y."/>
            <person name="Jogler C."/>
        </authorList>
    </citation>
    <scope>NUCLEOTIDE SEQUENCE [LARGE SCALE GENOMIC DNA]</scope>
    <source>
        <strain evidence="2 3">ETA_A8</strain>
    </source>
</reference>
<dbReference type="EMBL" id="CP036274">
    <property type="protein sequence ID" value="QDU30095.1"/>
    <property type="molecule type" value="Genomic_DNA"/>
</dbReference>
<evidence type="ECO:0000313" key="2">
    <source>
        <dbReference type="EMBL" id="QDU30095.1"/>
    </source>
</evidence>
<evidence type="ECO:0000313" key="3">
    <source>
        <dbReference type="Proteomes" id="UP000315017"/>
    </source>
</evidence>
<keyword evidence="3" id="KW-1185">Reference proteome</keyword>
<proteinExistence type="predicted"/>
<name>A0A517YIQ3_9BACT</name>
<dbReference type="Proteomes" id="UP000315017">
    <property type="component" value="Chromosome"/>
</dbReference>
<dbReference type="KEGG" id="aagg:ETAA8_52140"/>
<dbReference type="Pfam" id="PF07963">
    <property type="entry name" value="N_methyl"/>
    <property type="match status" value="1"/>
</dbReference>
<dbReference type="Pfam" id="PF07596">
    <property type="entry name" value="SBP_bac_10"/>
    <property type="match status" value="1"/>
</dbReference>
<dbReference type="InterPro" id="IPR011453">
    <property type="entry name" value="DUF1559"/>
</dbReference>
<accession>A0A517YIQ3</accession>
<dbReference type="NCBIfam" id="TIGR02532">
    <property type="entry name" value="IV_pilin_GFxxxE"/>
    <property type="match status" value="1"/>
</dbReference>